<evidence type="ECO:0000313" key="17">
    <source>
        <dbReference type="Proteomes" id="UP001154282"/>
    </source>
</evidence>
<dbReference type="Pfam" id="PF04055">
    <property type="entry name" value="Radical_SAM"/>
    <property type="match status" value="1"/>
</dbReference>
<dbReference type="GO" id="GO:0004076">
    <property type="term" value="F:biotin synthase activity"/>
    <property type="evidence" value="ECO:0007669"/>
    <property type="project" value="UniProtKB-EC"/>
</dbReference>
<dbReference type="GO" id="GO:0051537">
    <property type="term" value="F:2 iron, 2 sulfur cluster binding"/>
    <property type="evidence" value="ECO:0007669"/>
    <property type="project" value="UniProtKB-KW"/>
</dbReference>
<feature type="domain" description="Radical SAM core" evidence="15">
    <location>
        <begin position="75"/>
        <end position="304"/>
    </location>
</feature>
<organism evidence="16 17">
    <name type="scientific">Linum tenue</name>
    <dbReference type="NCBI Taxonomy" id="586396"/>
    <lineage>
        <taxon>Eukaryota</taxon>
        <taxon>Viridiplantae</taxon>
        <taxon>Streptophyta</taxon>
        <taxon>Embryophyta</taxon>
        <taxon>Tracheophyta</taxon>
        <taxon>Spermatophyta</taxon>
        <taxon>Magnoliopsida</taxon>
        <taxon>eudicotyledons</taxon>
        <taxon>Gunneridae</taxon>
        <taxon>Pentapetalae</taxon>
        <taxon>rosids</taxon>
        <taxon>fabids</taxon>
        <taxon>Malpighiales</taxon>
        <taxon>Linaceae</taxon>
        <taxon>Linum</taxon>
    </lineage>
</organism>
<feature type="binding site" evidence="13">
    <location>
        <position position="167"/>
    </location>
    <ligand>
        <name>[2Fe-2S] cluster</name>
        <dbReference type="ChEBI" id="CHEBI:190135"/>
    </ligand>
</feature>
<dbReference type="InterPro" id="IPR007197">
    <property type="entry name" value="rSAM"/>
</dbReference>
<evidence type="ECO:0000256" key="5">
    <source>
        <dbReference type="ARBA" id="ARBA00022679"/>
    </source>
</evidence>
<feature type="binding site" evidence="13">
    <location>
        <position position="97"/>
    </location>
    <ligand>
        <name>[4Fe-4S] cluster</name>
        <dbReference type="ChEBI" id="CHEBI:49883"/>
        <note>4Fe-4S-S-AdoMet</note>
    </ligand>
</feature>
<dbReference type="PROSITE" id="PS51918">
    <property type="entry name" value="RADICAL_SAM"/>
    <property type="match status" value="1"/>
</dbReference>
<dbReference type="SFLD" id="SFLDG01060">
    <property type="entry name" value="BATS_domain_containing"/>
    <property type="match status" value="1"/>
</dbReference>
<comment type="cofactor">
    <cofactor evidence="12">
        <name>[2Fe-2S] cluster</name>
        <dbReference type="ChEBI" id="CHEBI:190135"/>
    </cofactor>
</comment>
<dbReference type="Pfam" id="PF06968">
    <property type="entry name" value="BATS"/>
    <property type="match status" value="1"/>
</dbReference>
<evidence type="ECO:0000256" key="9">
    <source>
        <dbReference type="ARBA" id="ARBA00022756"/>
    </source>
</evidence>
<feature type="region of interest" description="Disordered" evidence="14">
    <location>
        <begin position="351"/>
        <end position="374"/>
    </location>
</feature>
<comment type="pathway">
    <text evidence="1">Cofactor biosynthesis; biotin biosynthesis; biotin from 7,8-diaminononanoate: step 2/2.</text>
</comment>
<feature type="binding site" evidence="13">
    <location>
        <position position="90"/>
    </location>
    <ligand>
        <name>[4Fe-4S] cluster</name>
        <dbReference type="ChEBI" id="CHEBI:49883"/>
        <note>4Fe-4S-S-AdoMet</note>
    </ligand>
</feature>
<evidence type="ECO:0000259" key="15">
    <source>
        <dbReference type="PROSITE" id="PS51918"/>
    </source>
</evidence>
<dbReference type="SFLD" id="SFLDS00029">
    <property type="entry name" value="Radical_SAM"/>
    <property type="match status" value="1"/>
</dbReference>
<evidence type="ECO:0000256" key="8">
    <source>
        <dbReference type="ARBA" id="ARBA00022723"/>
    </source>
</evidence>
<evidence type="ECO:0000313" key="16">
    <source>
        <dbReference type="EMBL" id="CAI0541166.1"/>
    </source>
</evidence>
<dbReference type="SMART" id="SM00876">
    <property type="entry name" value="BATS"/>
    <property type="match status" value="1"/>
</dbReference>
<gene>
    <name evidence="16" type="ORF">LITE_LOCUS41992</name>
</gene>
<dbReference type="PANTHER" id="PTHR22976">
    <property type="entry name" value="BIOTIN SYNTHASE"/>
    <property type="match status" value="1"/>
</dbReference>
<dbReference type="InterPro" id="IPR024177">
    <property type="entry name" value="Biotin_synthase"/>
</dbReference>
<dbReference type="FunFam" id="3.20.20.70:FF:000011">
    <property type="entry name" value="Biotin synthase"/>
    <property type="match status" value="1"/>
</dbReference>
<evidence type="ECO:0000256" key="6">
    <source>
        <dbReference type="ARBA" id="ARBA00022691"/>
    </source>
</evidence>
<dbReference type="EC" id="2.8.1.6" evidence="3"/>
<evidence type="ECO:0000256" key="1">
    <source>
        <dbReference type="ARBA" id="ARBA00004942"/>
    </source>
</evidence>
<dbReference type="NCBIfam" id="TIGR00433">
    <property type="entry name" value="bioB"/>
    <property type="match status" value="1"/>
</dbReference>
<name>A0AAV0Q846_9ROSI</name>
<comment type="caution">
    <text evidence="16">The sequence shown here is derived from an EMBL/GenBank/DDBJ whole genome shotgun (WGS) entry which is preliminary data.</text>
</comment>
<dbReference type="CDD" id="cd01335">
    <property type="entry name" value="Radical_SAM"/>
    <property type="match status" value="1"/>
</dbReference>
<evidence type="ECO:0000256" key="3">
    <source>
        <dbReference type="ARBA" id="ARBA00012236"/>
    </source>
</evidence>
<evidence type="ECO:0000256" key="13">
    <source>
        <dbReference type="PIRSR" id="PIRSR001619-1"/>
    </source>
</evidence>
<dbReference type="Proteomes" id="UP001154282">
    <property type="component" value="Unassembled WGS sequence"/>
</dbReference>
<comment type="cofactor">
    <cofactor evidence="13">
        <name>[4Fe-4S] cluster</name>
        <dbReference type="ChEBI" id="CHEBI:49883"/>
    </cofactor>
    <text evidence="13">Binds 1 [4Fe-4S] cluster. The cluster is coordinated with 3 cysteines and an exchangeable S-adenosyl-L-methionine.</text>
</comment>
<dbReference type="InterPro" id="IPR006638">
    <property type="entry name" value="Elp3/MiaA/NifB-like_rSAM"/>
</dbReference>
<keyword evidence="17" id="KW-1185">Reference proteome</keyword>
<dbReference type="HAMAP" id="MF_01694">
    <property type="entry name" value="BioB"/>
    <property type="match status" value="1"/>
</dbReference>
<keyword evidence="10 13" id="KW-0408">Iron</keyword>
<evidence type="ECO:0000256" key="14">
    <source>
        <dbReference type="SAM" id="MobiDB-lite"/>
    </source>
</evidence>
<keyword evidence="4 13" id="KW-0004">4Fe-4S</keyword>
<dbReference type="Gene3D" id="3.20.20.70">
    <property type="entry name" value="Aldolase class I"/>
    <property type="match status" value="1"/>
</dbReference>
<dbReference type="InterPro" id="IPR002684">
    <property type="entry name" value="Biotin_synth/BioAB"/>
</dbReference>
<accession>A0AAV0Q846</accession>
<feature type="binding site" evidence="13">
    <location>
        <position position="94"/>
    </location>
    <ligand>
        <name>[4Fe-4S] cluster</name>
        <dbReference type="ChEBI" id="CHEBI:49883"/>
        <note>4Fe-4S-S-AdoMet</note>
    </ligand>
</feature>
<dbReference type="SMART" id="SM00729">
    <property type="entry name" value="Elp3"/>
    <property type="match status" value="1"/>
</dbReference>
<evidence type="ECO:0000256" key="7">
    <source>
        <dbReference type="ARBA" id="ARBA00022714"/>
    </source>
</evidence>
<dbReference type="SFLD" id="SFLDF00272">
    <property type="entry name" value="biotin_synthase"/>
    <property type="match status" value="1"/>
</dbReference>
<evidence type="ECO:0000256" key="12">
    <source>
        <dbReference type="ARBA" id="ARBA00034078"/>
    </source>
</evidence>
<dbReference type="InterPro" id="IPR058240">
    <property type="entry name" value="rSAM_sf"/>
</dbReference>
<comment type="cofactor">
    <cofactor evidence="13">
        <name>[2Fe-2S] cluster</name>
        <dbReference type="ChEBI" id="CHEBI:190135"/>
    </cofactor>
    <text evidence="13">Binds 1 [2Fe-2S] cluster. The cluster is coordinated with 3 cysteines and 1 arginine.</text>
</comment>
<dbReference type="PANTHER" id="PTHR22976:SF2">
    <property type="entry name" value="BIOTIN SYNTHASE, MITOCHONDRIAL"/>
    <property type="match status" value="1"/>
</dbReference>
<keyword evidence="7 13" id="KW-0001">2Fe-2S</keyword>
<dbReference type="EMBL" id="CAMGYJ010000009">
    <property type="protein sequence ID" value="CAI0541166.1"/>
    <property type="molecule type" value="Genomic_DNA"/>
</dbReference>
<feature type="binding site" evidence="13">
    <location>
        <position position="299"/>
    </location>
    <ligand>
        <name>[2Fe-2S] cluster</name>
        <dbReference type="ChEBI" id="CHEBI:190135"/>
    </ligand>
</feature>
<dbReference type="SFLD" id="SFLDG01278">
    <property type="entry name" value="biotin_synthase_like"/>
    <property type="match status" value="1"/>
</dbReference>
<feature type="binding site" evidence="13">
    <location>
        <position position="134"/>
    </location>
    <ligand>
        <name>[2Fe-2S] cluster</name>
        <dbReference type="ChEBI" id="CHEBI:190135"/>
    </ligand>
</feature>
<keyword evidence="6 13" id="KW-0949">S-adenosyl-L-methionine</keyword>
<proteinExistence type="inferred from homology"/>
<protein>
    <recommendedName>
        <fullName evidence="3">biotin synthase</fullName>
        <ecNumber evidence="3">2.8.1.6</ecNumber>
    </recommendedName>
</protein>
<evidence type="ECO:0000256" key="11">
    <source>
        <dbReference type="ARBA" id="ARBA00023014"/>
    </source>
</evidence>
<keyword evidence="9" id="KW-0093">Biotin biosynthesis</keyword>
<keyword evidence="11 13" id="KW-0411">Iron-sulfur</keyword>
<dbReference type="PIRSF" id="PIRSF001619">
    <property type="entry name" value="Biotin_synth"/>
    <property type="match status" value="1"/>
</dbReference>
<evidence type="ECO:0000256" key="2">
    <source>
        <dbReference type="ARBA" id="ARBA00010765"/>
    </source>
</evidence>
<sequence length="374" mass="41482">MLSVRSIFRPLRHSRHPTSFLHSAASPAAIEAERAIREGPRQDWTRPEITDVYQSPLLDLLFHGAEVHRHAHNFREVQQCTLLSIKTGGCSEDCSYCPQSSRYQTGLKAQKLMNKDAVLEAAKRAKEAGSTRFCMGAAWRDTVGRKTNFNQILDYVKEIRGMGMEVCCTLGMLEKEQAAELKKAGLTAYNHNLDTSREYYSNVITTRSYDERLKTLEHVQKAGIHVCSGGIIGLGEAEEDRVGLLHTLATLPKHPESVPVNALVAVKGTPLEDQKPVEIWEMVRMIATARIVMPKAMVRLSAGRVRFSMAEQTLCFMAGANSIFTGEKLLTTPNNDYDADQQMFKLLGLTPKPPSFGEETEDCQQEPAAVSGSG</sequence>
<evidence type="ECO:0000256" key="4">
    <source>
        <dbReference type="ARBA" id="ARBA00022485"/>
    </source>
</evidence>
<dbReference type="GO" id="GO:0005739">
    <property type="term" value="C:mitochondrion"/>
    <property type="evidence" value="ECO:0007669"/>
    <property type="project" value="TreeGrafter"/>
</dbReference>
<dbReference type="SUPFAM" id="SSF102114">
    <property type="entry name" value="Radical SAM enzymes"/>
    <property type="match status" value="1"/>
</dbReference>
<dbReference type="InterPro" id="IPR013785">
    <property type="entry name" value="Aldolase_TIM"/>
</dbReference>
<dbReference type="GO" id="GO:0046872">
    <property type="term" value="F:metal ion binding"/>
    <property type="evidence" value="ECO:0007669"/>
    <property type="project" value="UniProtKB-KW"/>
</dbReference>
<dbReference type="AlphaFoldDB" id="A0AAV0Q846"/>
<keyword evidence="5" id="KW-0808">Transferase</keyword>
<comment type="similarity">
    <text evidence="2">Belongs to the radical SAM superfamily. Biotin synthase family.</text>
</comment>
<dbReference type="GO" id="GO:0009102">
    <property type="term" value="P:biotin biosynthetic process"/>
    <property type="evidence" value="ECO:0007669"/>
    <property type="project" value="UniProtKB-KW"/>
</dbReference>
<keyword evidence="8 13" id="KW-0479">Metal-binding</keyword>
<dbReference type="GO" id="GO:0051539">
    <property type="term" value="F:4 iron, 4 sulfur cluster binding"/>
    <property type="evidence" value="ECO:0007669"/>
    <property type="project" value="UniProtKB-KW"/>
</dbReference>
<reference evidence="16" key="1">
    <citation type="submission" date="2022-08" db="EMBL/GenBank/DDBJ databases">
        <authorList>
            <person name="Gutierrez-Valencia J."/>
        </authorList>
    </citation>
    <scope>NUCLEOTIDE SEQUENCE</scope>
</reference>
<evidence type="ECO:0000256" key="10">
    <source>
        <dbReference type="ARBA" id="ARBA00023004"/>
    </source>
</evidence>
<feature type="binding site" evidence="13">
    <location>
        <position position="227"/>
    </location>
    <ligand>
        <name>[2Fe-2S] cluster</name>
        <dbReference type="ChEBI" id="CHEBI:190135"/>
    </ligand>
</feature>
<dbReference type="InterPro" id="IPR010722">
    <property type="entry name" value="BATS_dom"/>
</dbReference>